<dbReference type="Proteomes" id="UP000192907">
    <property type="component" value="Unassembled WGS sequence"/>
</dbReference>
<evidence type="ECO:0000313" key="3">
    <source>
        <dbReference type="Proteomes" id="UP000192907"/>
    </source>
</evidence>
<keyword evidence="3" id="KW-1185">Reference proteome</keyword>
<protein>
    <submittedName>
        <fullName evidence="2">Uncharacterized protein</fullName>
    </submittedName>
</protein>
<organism evidence="2 3">
    <name type="scientific">Pseudobacteriovorax antillogorgiicola</name>
    <dbReference type="NCBI Taxonomy" id="1513793"/>
    <lineage>
        <taxon>Bacteria</taxon>
        <taxon>Pseudomonadati</taxon>
        <taxon>Bdellovibrionota</taxon>
        <taxon>Oligoflexia</taxon>
        <taxon>Oligoflexales</taxon>
        <taxon>Pseudobacteriovoracaceae</taxon>
        <taxon>Pseudobacteriovorax</taxon>
    </lineage>
</organism>
<feature type="chain" id="PRO_5012622058" evidence="1">
    <location>
        <begin position="25"/>
        <end position="196"/>
    </location>
</feature>
<gene>
    <name evidence="2" type="ORF">SAMN06296036_113103</name>
</gene>
<keyword evidence="1" id="KW-0732">Signal</keyword>
<dbReference type="AlphaFoldDB" id="A0A1Y6C3K0"/>
<dbReference type="EMBL" id="FWZT01000013">
    <property type="protein sequence ID" value="SMF43778.1"/>
    <property type="molecule type" value="Genomic_DNA"/>
</dbReference>
<proteinExistence type="predicted"/>
<sequence>MKKMIDSAVKLSVASLILTGPAIAQDKAFETDSDFSAKVNLPGEGWNPNSADMQISDTTSGFGAEKSDCIKDSAEIILSFGGKAGVYDISGCSGDNYNLGHGLSVDEQGYGCTWSGSEVADTSIATLIDELGKSYNTGSKAWTRVERSLLEYWLTEADVRIHSVGGDCYEAAAGAFVIVSEKEKTMLNIERTFWST</sequence>
<reference evidence="3" key="1">
    <citation type="submission" date="2017-04" db="EMBL/GenBank/DDBJ databases">
        <authorList>
            <person name="Varghese N."/>
            <person name="Submissions S."/>
        </authorList>
    </citation>
    <scope>NUCLEOTIDE SEQUENCE [LARGE SCALE GENOMIC DNA]</scope>
    <source>
        <strain evidence="3">RKEM611</strain>
    </source>
</reference>
<name>A0A1Y6C3K0_9BACT</name>
<feature type="signal peptide" evidence="1">
    <location>
        <begin position="1"/>
        <end position="24"/>
    </location>
</feature>
<evidence type="ECO:0000313" key="2">
    <source>
        <dbReference type="EMBL" id="SMF43778.1"/>
    </source>
</evidence>
<evidence type="ECO:0000256" key="1">
    <source>
        <dbReference type="SAM" id="SignalP"/>
    </source>
</evidence>
<accession>A0A1Y6C3K0</accession>
<dbReference type="RefSeq" id="WP_132321159.1">
    <property type="nucleotide sequence ID" value="NZ_FWZT01000013.1"/>
</dbReference>